<accession>A0A167TFY8</accession>
<evidence type="ECO:0000313" key="1">
    <source>
        <dbReference type="EMBL" id="KZP02902.1"/>
    </source>
</evidence>
<keyword evidence="2" id="KW-1185">Reference proteome</keyword>
<dbReference type="Proteomes" id="UP000076532">
    <property type="component" value="Unassembled WGS sequence"/>
</dbReference>
<dbReference type="EMBL" id="KV418248">
    <property type="protein sequence ID" value="KZP02902.1"/>
    <property type="molecule type" value="Genomic_DNA"/>
</dbReference>
<sequence>MANYDTYSSPDINTAYSSQFFHDLTFLQAMGINCPAIAPPRSVNYWIFTNEAPASADTVLVLPSDTVLHITDLQPLIEEAREMFIMGKRAVHISIMIAGKKFDNLYHFSKLHLMKLINHNCEAFSSAIELWSHTTNYLGLSDDVMEAFENQNIKASIAGFHGTKFPLWKLASLLDEEWIAEDVLDAMAELLYFR</sequence>
<gene>
    <name evidence="1" type="ORF">FIBSPDRAFT_1022694</name>
</gene>
<organism evidence="1 2">
    <name type="scientific">Athelia psychrophila</name>
    <dbReference type="NCBI Taxonomy" id="1759441"/>
    <lineage>
        <taxon>Eukaryota</taxon>
        <taxon>Fungi</taxon>
        <taxon>Dikarya</taxon>
        <taxon>Basidiomycota</taxon>
        <taxon>Agaricomycotina</taxon>
        <taxon>Agaricomycetes</taxon>
        <taxon>Agaricomycetidae</taxon>
        <taxon>Atheliales</taxon>
        <taxon>Atheliaceae</taxon>
        <taxon>Athelia</taxon>
    </lineage>
</organism>
<reference evidence="1 2" key="1">
    <citation type="journal article" date="2016" name="Mol. Biol. Evol.">
        <title>Comparative Genomics of Early-Diverging Mushroom-Forming Fungi Provides Insights into the Origins of Lignocellulose Decay Capabilities.</title>
        <authorList>
            <person name="Nagy L.G."/>
            <person name="Riley R."/>
            <person name="Tritt A."/>
            <person name="Adam C."/>
            <person name="Daum C."/>
            <person name="Floudas D."/>
            <person name="Sun H."/>
            <person name="Yadav J.S."/>
            <person name="Pangilinan J."/>
            <person name="Larsson K.H."/>
            <person name="Matsuura K."/>
            <person name="Barry K."/>
            <person name="Labutti K."/>
            <person name="Kuo R."/>
            <person name="Ohm R.A."/>
            <person name="Bhattacharya S.S."/>
            <person name="Shirouzu T."/>
            <person name="Yoshinaga Y."/>
            <person name="Martin F.M."/>
            <person name="Grigoriev I.V."/>
            <person name="Hibbett D.S."/>
        </authorList>
    </citation>
    <scope>NUCLEOTIDE SEQUENCE [LARGE SCALE GENOMIC DNA]</scope>
    <source>
        <strain evidence="1 2">CBS 109695</strain>
    </source>
</reference>
<name>A0A167TFY8_9AGAM</name>
<evidence type="ECO:0000313" key="2">
    <source>
        <dbReference type="Proteomes" id="UP000076532"/>
    </source>
</evidence>
<protein>
    <submittedName>
        <fullName evidence="1">Uncharacterized protein</fullName>
    </submittedName>
</protein>
<dbReference type="AlphaFoldDB" id="A0A167TFY8"/>
<dbReference type="STRING" id="436010.A0A167TFY8"/>
<proteinExistence type="predicted"/>
<feature type="non-terminal residue" evidence="1">
    <location>
        <position position="194"/>
    </location>
</feature>
<dbReference type="OrthoDB" id="3048892at2759"/>